<dbReference type="OrthoDB" id="5177725at2"/>
<dbReference type="eggNOG" id="COG1396">
    <property type="taxonomic scope" value="Bacteria"/>
</dbReference>
<sequence>MAADPPSVRERRLAAELRRARQAAQLNGREVAALTGWSTSKVSRIENGRIGIGAADLDRLLELYQVPPDASALLRRLAPDGRAHGWWEAYADSLSTGYATLLRLEAGSSALRSYCALIPHPLLMTPAYIRQVVRSTWQQPSATEIDRRVQVCLRRQSVLTRDEGPDRTTPRRLELAVVLDEAVLHRAATAGPARPEDSGHAGADPIAIRRDQLAHLLSAARWPAVTIQVLPFTAGIPPVSAGSFSLLESAATGAPDLVYLENKTRISFVDGEDEVDRYARDHRLLTELALPPADSADLIADLARGSSGR</sequence>
<dbReference type="KEGG" id="nml:Namu_1005"/>
<dbReference type="GO" id="GO:0003677">
    <property type="term" value="F:DNA binding"/>
    <property type="evidence" value="ECO:0007669"/>
    <property type="project" value="InterPro"/>
</dbReference>
<reference evidence="3" key="1">
    <citation type="submission" date="2009-09" db="EMBL/GenBank/DDBJ databases">
        <title>The complete genome of Nakamurella multipartita DSM 44233.</title>
        <authorList>
            <consortium name="US DOE Joint Genome Institute (JGI-PGF)"/>
            <person name="Lucas S."/>
            <person name="Copeland A."/>
            <person name="Lapidus A."/>
            <person name="Glavina del Rio T."/>
            <person name="Dalin E."/>
            <person name="Tice H."/>
            <person name="Bruce D."/>
            <person name="Goodwin L."/>
            <person name="Pitluck S."/>
            <person name="Kyrpides N."/>
            <person name="Mavromatis K."/>
            <person name="Ivanova N."/>
            <person name="Ovchinnikova G."/>
            <person name="Sims D."/>
            <person name="Meincke L."/>
            <person name="Brettin T."/>
            <person name="Detter J.C."/>
            <person name="Han C."/>
            <person name="Larimer F."/>
            <person name="Land M."/>
            <person name="Hauser L."/>
            <person name="Markowitz V."/>
            <person name="Cheng J.-F."/>
            <person name="Hugenholtz P."/>
            <person name="Woyke T."/>
            <person name="Wu D."/>
            <person name="Klenk H.-P."/>
            <person name="Eisen J.A."/>
        </authorList>
    </citation>
    <scope>NUCLEOTIDE SEQUENCE [LARGE SCALE GENOMIC DNA]</scope>
    <source>
        <strain evidence="3">ATCC 700099 / DSM 44233 / CIP 104796 / JCM 9543 / NBRC 105858 / Y-104</strain>
    </source>
</reference>
<dbReference type="InterPro" id="IPR043917">
    <property type="entry name" value="DUF5753"/>
</dbReference>
<evidence type="ECO:0000259" key="1">
    <source>
        <dbReference type="PROSITE" id="PS50943"/>
    </source>
</evidence>
<keyword evidence="3" id="KW-1185">Reference proteome</keyword>
<dbReference type="RefSeq" id="WP_015746328.1">
    <property type="nucleotide sequence ID" value="NC_013235.1"/>
</dbReference>
<reference evidence="2 3" key="2">
    <citation type="journal article" date="2010" name="Stand. Genomic Sci.">
        <title>Complete genome sequence of Nakamurella multipartita type strain (Y-104).</title>
        <authorList>
            <person name="Tice H."/>
            <person name="Mayilraj S."/>
            <person name="Sims D."/>
            <person name="Lapidus A."/>
            <person name="Nolan M."/>
            <person name="Lucas S."/>
            <person name="Glavina Del Rio T."/>
            <person name="Copeland A."/>
            <person name="Cheng J.F."/>
            <person name="Meincke L."/>
            <person name="Bruce D."/>
            <person name="Goodwin L."/>
            <person name="Pitluck S."/>
            <person name="Ivanova N."/>
            <person name="Mavromatis K."/>
            <person name="Ovchinnikova G."/>
            <person name="Pati A."/>
            <person name="Chen A."/>
            <person name="Palaniappan K."/>
            <person name="Land M."/>
            <person name="Hauser L."/>
            <person name="Chang Y.J."/>
            <person name="Jeffries C.D."/>
            <person name="Detter J.C."/>
            <person name="Brettin T."/>
            <person name="Rohde M."/>
            <person name="Goker M."/>
            <person name="Bristow J."/>
            <person name="Eisen J.A."/>
            <person name="Markowitz V."/>
            <person name="Hugenholtz P."/>
            <person name="Kyrpides N.C."/>
            <person name="Klenk H.P."/>
            <person name="Chen F."/>
        </authorList>
    </citation>
    <scope>NUCLEOTIDE SEQUENCE [LARGE SCALE GENOMIC DNA]</scope>
    <source>
        <strain evidence="3">ATCC 700099 / DSM 44233 / CIP 104796 / JCM 9543 / NBRC 105858 / Y-104</strain>
    </source>
</reference>
<dbReference type="PROSITE" id="PS50943">
    <property type="entry name" value="HTH_CROC1"/>
    <property type="match status" value="1"/>
</dbReference>
<dbReference type="Pfam" id="PF13560">
    <property type="entry name" value="HTH_31"/>
    <property type="match status" value="1"/>
</dbReference>
<feature type="domain" description="HTH cro/C1-type" evidence="1">
    <location>
        <begin position="17"/>
        <end position="71"/>
    </location>
</feature>
<proteinExistence type="predicted"/>
<dbReference type="CDD" id="cd00093">
    <property type="entry name" value="HTH_XRE"/>
    <property type="match status" value="1"/>
</dbReference>
<organism evidence="2 3">
    <name type="scientific">Nakamurella multipartita (strain ATCC 700099 / DSM 44233 / CIP 104796 / JCM 9543 / NBRC 105858 / Y-104)</name>
    <name type="common">Microsphaera multipartita</name>
    <dbReference type="NCBI Taxonomy" id="479431"/>
    <lineage>
        <taxon>Bacteria</taxon>
        <taxon>Bacillati</taxon>
        <taxon>Actinomycetota</taxon>
        <taxon>Actinomycetes</taxon>
        <taxon>Nakamurellales</taxon>
        <taxon>Nakamurellaceae</taxon>
        <taxon>Nakamurella</taxon>
    </lineage>
</organism>
<dbReference type="InParanoid" id="C8XBF2"/>
<dbReference type="Pfam" id="PF19054">
    <property type="entry name" value="DUF5753"/>
    <property type="match status" value="1"/>
</dbReference>
<dbReference type="Gene3D" id="1.10.260.40">
    <property type="entry name" value="lambda repressor-like DNA-binding domains"/>
    <property type="match status" value="1"/>
</dbReference>
<dbReference type="SMART" id="SM00530">
    <property type="entry name" value="HTH_XRE"/>
    <property type="match status" value="1"/>
</dbReference>
<dbReference type="AlphaFoldDB" id="C8XBF2"/>
<name>C8XBF2_NAKMY</name>
<dbReference type="HOGENOM" id="CLU_055817_1_0_11"/>
<dbReference type="STRING" id="479431.Namu_1005"/>
<dbReference type="InterPro" id="IPR010982">
    <property type="entry name" value="Lambda_DNA-bd_dom_sf"/>
</dbReference>
<protein>
    <submittedName>
        <fullName evidence="2">Transcriptional regulator, XRE family</fullName>
    </submittedName>
</protein>
<gene>
    <name evidence="2" type="ordered locus">Namu_1005</name>
</gene>
<dbReference type="SUPFAM" id="SSF47413">
    <property type="entry name" value="lambda repressor-like DNA-binding domains"/>
    <property type="match status" value="1"/>
</dbReference>
<accession>C8XBF2</accession>
<evidence type="ECO:0000313" key="3">
    <source>
        <dbReference type="Proteomes" id="UP000002218"/>
    </source>
</evidence>
<evidence type="ECO:0000313" key="2">
    <source>
        <dbReference type="EMBL" id="ACV77414.1"/>
    </source>
</evidence>
<dbReference type="EMBL" id="CP001737">
    <property type="protein sequence ID" value="ACV77414.1"/>
    <property type="molecule type" value="Genomic_DNA"/>
</dbReference>
<dbReference type="Proteomes" id="UP000002218">
    <property type="component" value="Chromosome"/>
</dbReference>
<dbReference type="InterPro" id="IPR001387">
    <property type="entry name" value="Cro/C1-type_HTH"/>
</dbReference>